<dbReference type="InterPro" id="IPR019171">
    <property type="entry name" value="MIX23"/>
</dbReference>
<dbReference type="eggNOG" id="KOG4613">
    <property type="taxonomic scope" value="Eukaryota"/>
</dbReference>
<proteinExistence type="inferred from homology"/>
<evidence type="ECO:0000313" key="5">
    <source>
        <dbReference type="Proteomes" id="UP000027135"/>
    </source>
</evidence>
<dbReference type="OMA" id="CRYFEPP"/>
<sequence length="156" mass="18530">MTGSYFWWRDYIKMAAAESMECDDFLQFQDALKRMRILDDKIIYMLNASIPTDSFKVQVDPSSSCKELYDQLKKNYDNREFAIKGCITVSADRVRGLKEQREKNDDSNLLKMLRKEQTKLRLLQAELNVEEVVKERTTKVYYERCRPFYKPPDLSV</sequence>
<dbReference type="EMBL" id="KK852898">
    <property type="protein sequence ID" value="KDR14156.1"/>
    <property type="molecule type" value="Genomic_DNA"/>
</dbReference>
<accession>A0A067QVE1</accession>
<dbReference type="AlphaFoldDB" id="A0A067QVE1"/>
<name>A0A067QVE1_ZOONE</name>
<dbReference type="OrthoDB" id="5593818at2759"/>
<evidence type="ECO:0000256" key="1">
    <source>
        <dbReference type="ARBA" id="ARBA00024204"/>
    </source>
</evidence>
<keyword evidence="5" id="KW-1185">Reference proteome</keyword>
<dbReference type="Proteomes" id="UP000027135">
    <property type="component" value="Unassembled WGS sequence"/>
</dbReference>
<dbReference type="InParanoid" id="A0A067QVE1"/>
<evidence type="ECO:0000256" key="2">
    <source>
        <dbReference type="ARBA" id="ARBA00024228"/>
    </source>
</evidence>
<organism evidence="4 5">
    <name type="scientific">Zootermopsis nevadensis</name>
    <name type="common">Dampwood termite</name>
    <dbReference type="NCBI Taxonomy" id="136037"/>
    <lineage>
        <taxon>Eukaryota</taxon>
        <taxon>Metazoa</taxon>
        <taxon>Ecdysozoa</taxon>
        <taxon>Arthropoda</taxon>
        <taxon>Hexapoda</taxon>
        <taxon>Insecta</taxon>
        <taxon>Pterygota</taxon>
        <taxon>Neoptera</taxon>
        <taxon>Polyneoptera</taxon>
        <taxon>Dictyoptera</taxon>
        <taxon>Blattodea</taxon>
        <taxon>Blattoidea</taxon>
        <taxon>Termitoidae</taxon>
        <taxon>Termopsidae</taxon>
        <taxon>Zootermopsis</taxon>
    </lineage>
</organism>
<dbReference type="PANTHER" id="PTHR31905:SF2">
    <property type="entry name" value="PROTEIN MIX23"/>
    <property type="match status" value="1"/>
</dbReference>
<protein>
    <recommendedName>
        <fullName evidence="2">Protein MIX23</fullName>
    </recommendedName>
    <alternativeName>
        <fullName evidence="3">Coiled-coil domain-containing protein 58</fullName>
    </alternativeName>
</protein>
<dbReference type="STRING" id="136037.A0A067QVE1"/>
<dbReference type="Pfam" id="PF09774">
    <property type="entry name" value="MIX23"/>
    <property type="match status" value="1"/>
</dbReference>
<comment type="similarity">
    <text evidence="1">Belongs to the MIX23 family.</text>
</comment>
<dbReference type="PANTHER" id="PTHR31905">
    <property type="entry name" value="COILED-COIL DOMAIN-CONTAINING PROTEIN 58"/>
    <property type="match status" value="1"/>
</dbReference>
<gene>
    <name evidence="4" type="ORF">L798_11794</name>
</gene>
<dbReference type="GO" id="GO:0005758">
    <property type="term" value="C:mitochondrial intermembrane space"/>
    <property type="evidence" value="ECO:0007669"/>
    <property type="project" value="InterPro"/>
</dbReference>
<evidence type="ECO:0000313" key="4">
    <source>
        <dbReference type="EMBL" id="KDR14156.1"/>
    </source>
</evidence>
<reference evidence="4 5" key="1">
    <citation type="journal article" date="2014" name="Nat. Commun.">
        <title>Molecular traces of alternative social organization in a termite genome.</title>
        <authorList>
            <person name="Terrapon N."/>
            <person name="Li C."/>
            <person name="Robertson H.M."/>
            <person name="Ji L."/>
            <person name="Meng X."/>
            <person name="Booth W."/>
            <person name="Chen Z."/>
            <person name="Childers C.P."/>
            <person name="Glastad K.M."/>
            <person name="Gokhale K."/>
            <person name="Gowin J."/>
            <person name="Gronenberg W."/>
            <person name="Hermansen R.A."/>
            <person name="Hu H."/>
            <person name="Hunt B.G."/>
            <person name="Huylmans A.K."/>
            <person name="Khalil S.M."/>
            <person name="Mitchell R.D."/>
            <person name="Munoz-Torres M.C."/>
            <person name="Mustard J.A."/>
            <person name="Pan H."/>
            <person name="Reese J.T."/>
            <person name="Scharf M.E."/>
            <person name="Sun F."/>
            <person name="Vogel H."/>
            <person name="Xiao J."/>
            <person name="Yang W."/>
            <person name="Yang Z."/>
            <person name="Yang Z."/>
            <person name="Zhou J."/>
            <person name="Zhu J."/>
            <person name="Brent C.S."/>
            <person name="Elsik C.G."/>
            <person name="Goodisman M.A."/>
            <person name="Liberles D.A."/>
            <person name="Roe R.M."/>
            <person name="Vargo E.L."/>
            <person name="Vilcinskas A."/>
            <person name="Wang J."/>
            <person name="Bornberg-Bauer E."/>
            <person name="Korb J."/>
            <person name="Zhang G."/>
            <person name="Liebig J."/>
        </authorList>
    </citation>
    <scope>NUCLEOTIDE SEQUENCE [LARGE SCALE GENOMIC DNA]</scope>
    <source>
        <tissue evidence="4">Whole organism</tissue>
    </source>
</reference>
<dbReference type="FunCoup" id="A0A067QVE1">
    <property type="interactions" value="967"/>
</dbReference>
<evidence type="ECO:0000256" key="3">
    <source>
        <dbReference type="ARBA" id="ARBA00030733"/>
    </source>
</evidence>